<sequence>MRQRLGAPLSAGLQRGAAFDRGADLRLLAPVSAGGYARFPRPFSFSSDAFTNRGSRRGIDPNQQVHPWVPDEQCNLALFPSELDPAGCSRSMSAARRTFAMYRMMACPIRALVESDPR</sequence>
<proteinExistence type="predicted"/>
<comment type="caution">
    <text evidence="1">The sequence shown here is derived from an EMBL/GenBank/DDBJ whole genome shotgun (WGS) entry which is preliminary data.</text>
</comment>
<accession>A0AAD6Y5H3</accession>
<reference evidence="1" key="1">
    <citation type="submission" date="2023-03" db="EMBL/GenBank/DDBJ databases">
        <title>Massive genome expansion in bonnet fungi (Mycena s.s.) driven by repeated elements and novel gene families across ecological guilds.</title>
        <authorList>
            <consortium name="Lawrence Berkeley National Laboratory"/>
            <person name="Harder C.B."/>
            <person name="Miyauchi S."/>
            <person name="Viragh M."/>
            <person name="Kuo A."/>
            <person name="Thoen E."/>
            <person name="Andreopoulos B."/>
            <person name="Lu D."/>
            <person name="Skrede I."/>
            <person name="Drula E."/>
            <person name="Henrissat B."/>
            <person name="Morin E."/>
            <person name="Kohler A."/>
            <person name="Barry K."/>
            <person name="LaButti K."/>
            <person name="Morin E."/>
            <person name="Salamov A."/>
            <person name="Lipzen A."/>
            <person name="Mereny Z."/>
            <person name="Hegedus B."/>
            <person name="Baldrian P."/>
            <person name="Stursova M."/>
            <person name="Weitz H."/>
            <person name="Taylor A."/>
            <person name="Grigoriev I.V."/>
            <person name="Nagy L.G."/>
            <person name="Martin F."/>
            <person name="Kauserud H."/>
        </authorList>
    </citation>
    <scope>NUCLEOTIDE SEQUENCE</scope>
    <source>
        <strain evidence="1">9144</strain>
    </source>
</reference>
<organism evidence="1 2">
    <name type="scientific">Mycena pura</name>
    <dbReference type="NCBI Taxonomy" id="153505"/>
    <lineage>
        <taxon>Eukaryota</taxon>
        <taxon>Fungi</taxon>
        <taxon>Dikarya</taxon>
        <taxon>Basidiomycota</taxon>
        <taxon>Agaricomycotina</taxon>
        <taxon>Agaricomycetes</taxon>
        <taxon>Agaricomycetidae</taxon>
        <taxon>Agaricales</taxon>
        <taxon>Marasmiineae</taxon>
        <taxon>Mycenaceae</taxon>
        <taxon>Mycena</taxon>
    </lineage>
</organism>
<evidence type="ECO:0000313" key="2">
    <source>
        <dbReference type="Proteomes" id="UP001219525"/>
    </source>
</evidence>
<protein>
    <submittedName>
        <fullName evidence="1">Uncharacterized protein</fullName>
    </submittedName>
</protein>
<dbReference type="Proteomes" id="UP001219525">
    <property type="component" value="Unassembled WGS sequence"/>
</dbReference>
<evidence type="ECO:0000313" key="1">
    <source>
        <dbReference type="EMBL" id="KAJ7200303.1"/>
    </source>
</evidence>
<dbReference type="EMBL" id="JARJCW010000063">
    <property type="protein sequence ID" value="KAJ7200303.1"/>
    <property type="molecule type" value="Genomic_DNA"/>
</dbReference>
<name>A0AAD6Y5H3_9AGAR</name>
<dbReference type="AlphaFoldDB" id="A0AAD6Y5H3"/>
<keyword evidence="2" id="KW-1185">Reference proteome</keyword>
<gene>
    <name evidence="1" type="ORF">GGX14DRAFT_572066</name>
</gene>